<evidence type="ECO:0000313" key="3">
    <source>
        <dbReference type="EMBL" id="CAG8455350.1"/>
    </source>
</evidence>
<feature type="compositionally biased region" description="Pro residues" evidence="1">
    <location>
        <begin position="408"/>
        <end position="420"/>
    </location>
</feature>
<sequence length="807" mass="88256">MSTPATNPTSRHLTTTTTNSRTLSKTAEPGNSSSSSIQQPPPSPRAHSKSILTIALQKAQSAVLLDSANNVAAALAAYKQTVRLLSQVIDKAANEGDRQRLQNIHDTYAERIKLLSTIVPSPNEDVTNSENDPNNNTRNNKHTRQRSASCAEPVTSPQTVINSKTVDKRKSNSSDHKKRIDVLDKAIQKRGYTKSSPADTKVLHYTNSTASSQMDDPSHVNVTNVNGITFNANVPDTTSDSESAQKAGPRRKKSTSSVSTTRSWNSRKSFMSDKTTPPQSDYESAAERPKSPAESTEGNESSISLSDFGSGSEDQNDVYGPLIRDEEATQGIKHVKSKSDPTRIDTNPNGNSMTYKQQLTQSEQKRFQSPRILIPPPPKGDPPKPAQLKTFQPEIIKYVKPKVFSPTFLPPEPPSVPPPGTEVLEKKKSTSVKASPSPKPLPISSKSEPNLLASQHQDLNDDVANKPLPTQTRSKASTPSTKQLFGKEAPTSRRPGPLPLVQEKQYNSRIVLTRVASSQDTTTPSSPGPPRRSASNPGQSRKGHNATRFNPHLSTLPGSPTSPWVSGFNMQSPPLGSPMSPLYRSDSARLYDASYSSLVNTSSTHSLDSGVYVPGQNAPPDLPPDDVHMRPFWLMRLLGRTMASGGYLTEKLYVPSSVWGQATVKLSAIEAKVSSCDIIYNCLLRLEKIPVHDMDGLVKELDSIDSTIESIQNTLARKLSFVESTNGKSRQSTNSIMNWGNKISQRLDRMSDKRSETNAYVEILLKVFTNAKVVADFFGNVICRFVVKDLGILIDKYVKRGGHWLTD</sequence>
<feature type="compositionally biased region" description="Low complexity" evidence="1">
    <location>
        <begin position="1"/>
        <end position="38"/>
    </location>
</feature>
<feature type="compositionally biased region" description="Polar residues" evidence="1">
    <location>
        <begin position="119"/>
        <end position="138"/>
    </location>
</feature>
<dbReference type="Proteomes" id="UP000789572">
    <property type="component" value="Unassembled WGS sequence"/>
</dbReference>
<name>A0A9N8YX36_9GLOM</name>
<dbReference type="EMBL" id="CAJVPJ010000013">
    <property type="protein sequence ID" value="CAG8455350.1"/>
    <property type="molecule type" value="Genomic_DNA"/>
</dbReference>
<feature type="compositionally biased region" description="Polar residues" evidence="1">
    <location>
        <begin position="344"/>
        <end position="362"/>
    </location>
</feature>
<feature type="compositionally biased region" description="Low complexity" evidence="1">
    <location>
        <begin position="301"/>
        <end position="312"/>
    </location>
</feature>
<feature type="compositionally biased region" description="Pro residues" evidence="1">
    <location>
        <begin position="373"/>
        <end position="385"/>
    </location>
</feature>
<accession>A0A9N8YX36</accession>
<gene>
    <name evidence="3" type="ORF">POCULU_LOCUS265</name>
</gene>
<dbReference type="PANTHER" id="PTHR37327">
    <property type="entry name" value="CHROMOSOME 1, WHOLE GENOME SHOTGUN SEQUENCE"/>
    <property type="match status" value="1"/>
</dbReference>
<organism evidence="3 4">
    <name type="scientific">Paraglomus occultum</name>
    <dbReference type="NCBI Taxonomy" id="144539"/>
    <lineage>
        <taxon>Eukaryota</taxon>
        <taxon>Fungi</taxon>
        <taxon>Fungi incertae sedis</taxon>
        <taxon>Mucoromycota</taxon>
        <taxon>Glomeromycotina</taxon>
        <taxon>Glomeromycetes</taxon>
        <taxon>Paraglomerales</taxon>
        <taxon>Paraglomeraceae</taxon>
        <taxon>Paraglomus</taxon>
    </lineage>
</organism>
<protein>
    <submittedName>
        <fullName evidence="3">10093_t:CDS:1</fullName>
    </submittedName>
</protein>
<dbReference type="InterPro" id="IPR036181">
    <property type="entry name" value="MIT_dom_sf"/>
</dbReference>
<feature type="region of interest" description="Disordered" evidence="1">
    <location>
        <begin position="404"/>
        <end position="569"/>
    </location>
</feature>
<dbReference type="OrthoDB" id="2245455at2759"/>
<feature type="compositionally biased region" description="Low complexity" evidence="1">
    <location>
        <begin position="517"/>
        <end position="537"/>
    </location>
</feature>
<dbReference type="PANTHER" id="PTHR37327:SF1">
    <property type="entry name" value="MICROTUBULE INTERACTING AND TRANSPORT DOMAIN-CONTAINING PROTEIN"/>
    <property type="match status" value="1"/>
</dbReference>
<evidence type="ECO:0000259" key="2">
    <source>
        <dbReference type="Pfam" id="PF04212"/>
    </source>
</evidence>
<evidence type="ECO:0000313" key="4">
    <source>
        <dbReference type="Proteomes" id="UP000789572"/>
    </source>
</evidence>
<proteinExistence type="predicted"/>
<dbReference type="Gene3D" id="1.20.58.80">
    <property type="entry name" value="Phosphotransferase system, lactose/cellobiose-type IIA subunit"/>
    <property type="match status" value="1"/>
</dbReference>
<feature type="region of interest" description="Disordered" evidence="1">
    <location>
        <begin position="1"/>
        <end position="48"/>
    </location>
</feature>
<keyword evidence="4" id="KW-1185">Reference proteome</keyword>
<dbReference type="SUPFAM" id="SSF116846">
    <property type="entry name" value="MIT domain"/>
    <property type="match status" value="1"/>
</dbReference>
<feature type="compositionally biased region" description="Polar residues" evidence="1">
    <location>
        <begin position="468"/>
        <end position="483"/>
    </location>
</feature>
<feature type="domain" description="MIT" evidence="2">
    <location>
        <begin position="55"/>
        <end position="115"/>
    </location>
</feature>
<dbReference type="AlphaFoldDB" id="A0A9N8YX36"/>
<feature type="compositionally biased region" description="Polar residues" evidence="1">
    <location>
        <begin position="264"/>
        <end position="282"/>
    </location>
</feature>
<feature type="compositionally biased region" description="Polar residues" evidence="1">
    <location>
        <begin position="230"/>
        <end position="244"/>
    </location>
</feature>
<comment type="caution">
    <text evidence="3">The sequence shown here is derived from an EMBL/GenBank/DDBJ whole genome shotgun (WGS) entry which is preliminary data.</text>
</comment>
<dbReference type="Pfam" id="PF04212">
    <property type="entry name" value="MIT"/>
    <property type="match status" value="1"/>
</dbReference>
<feature type="region of interest" description="Disordered" evidence="1">
    <location>
        <begin position="119"/>
        <end position="157"/>
    </location>
</feature>
<reference evidence="3" key="1">
    <citation type="submission" date="2021-06" db="EMBL/GenBank/DDBJ databases">
        <authorList>
            <person name="Kallberg Y."/>
            <person name="Tangrot J."/>
            <person name="Rosling A."/>
        </authorList>
    </citation>
    <scope>NUCLEOTIDE SEQUENCE</scope>
    <source>
        <strain evidence="3">IA702</strain>
    </source>
</reference>
<feature type="region of interest" description="Disordered" evidence="1">
    <location>
        <begin position="230"/>
        <end position="390"/>
    </location>
</feature>
<evidence type="ECO:0000256" key="1">
    <source>
        <dbReference type="SAM" id="MobiDB-lite"/>
    </source>
</evidence>
<feature type="compositionally biased region" description="Polar residues" evidence="1">
    <location>
        <begin position="552"/>
        <end position="569"/>
    </location>
</feature>
<dbReference type="InterPro" id="IPR007330">
    <property type="entry name" value="MIT_dom"/>
</dbReference>
<feature type="region of interest" description="Disordered" evidence="1">
    <location>
        <begin position="602"/>
        <end position="623"/>
    </location>
</feature>